<evidence type="ECO:0000313" key="9">
    <source>
        <dbReference type="Proteomes" id="UP000054099"/>
    </source>
</evidence>
<feature type="coiled-coil region" evidence="5">
    <location>
        <begin position="47"/>
        <end position="91"/>
    </location>
</feature>
<evidence type="ECO:0000259" key="7">
    <source>
        <dbReference type="Pfam" id="PF04085"/>
    </source>
</evidence>
<dbReference type="GO" id="GO:0008360">
    <property type="term" value="P:regulation of cell shape"/>
    <property type="evidence" value="ECO:0007669"/>
    <property type="project" value="UniProtKB-KW"/>
</dbReference>
<dbReference type="PIRSF" id="PIRSF038471">
    <property type="entry name" value="MreC"/>
    <property type="match status" value="1"/>
</dbReference>
<protein>
    <recommendedName>
        <fullName evidence="2">Cell shape-determining protein MreC</fullName>
    </recommendedName>
    <alternativeName>
        <fullName evidence="4">Cell shape protein MreC</fullName>
    </alternativeName>
</protein>
<evidence type="ECO:0000256" key="5">
    <source>
        <dbReference type="SAM" id="Coils"/>
    </source>
</evidence>
<organism evidence="8 9">
    <name type="scientific">Fictibacillus enclensis</name>
    <dbReference type="NCBI Taxonomy" id="1017270"/>
    <lineage>
        <taxon>Bacteria</taxon>
        <taxon>Bacillati</taxon>
        <taxon>Bacillota</taxon>
        <taxon>Bacilli</taxon>
        <taxon>Bacillales</taxon>
        <taxon>Fictibacillaceae</taxon>
        <taxon>Fictibacillus</taxon>
    </lineage>
</organism>
<comment type="similarity">
    <text evidence="1">Belongs to the MreC family.</text>
</comment>
<dbReference type="AlphaFoldDB" id="A0A0V8JBZ8"/>
<dbReference type="PANTHER" id="PTHR34138:SF1">
    <property type="entry name" value="CELL SHAPE-DETERMINING PROTEIN MREC"/>
    <property type="match status" value="1"/>
</dbReference>
<sequence length="258" mass="28951">MRFFSLRFLLLLVCVAVLAVMLLYYFTNITIPGQRSVSGIVQNVKDMASIEKENNVLKAKLEEQETLSVQQLELKRENKNLQAVVDKTKEVEQYNPMQASVMHRDADPANWYETVIVDKGSNDDVQENMAVVTQDGLIGKITQVKPTFSEVKLLSSKDKRYRISATIQGKKNVNGILNGFDPSNKYLMVRDILNKNLKKGEKVVTSGLGEILPPNLDIGTIVKVKPDPYGLTSIAYIKPTADFYDINQVIILRTGKKA</sequence>
<dbReference type="Proteomes" id="UP000054099">
    <property type="component" value="Unassembled WGS sequence"/>
</dbReference>
<evidence type="ECO:0000256" key="6">
    <source>
        <dbReference type="SAM" id="Phobius"/>
    </source>
</evidence>
<accession>A0A0V8JBZ8</accession>
<proteinExistence type="inferred from homology"/>
<evidence type="ECO:0000256" key="4">
    <source>
        <dbReference type="ARBA" id="ARBA00032089"/>
    </source>
</evidence>
<name>A0A0V8JBZ8_9BACL</name>
<dbReference type="Gene3D" id="2.40.10.350">
    <property type="entry name" value="Rod shape-determining protein MreC, domain 2"/>
    <property type="match status" value="1"/>
</dbReference>
<evidence type="ECO:0000256" key="3">
    <source>
        <dbReference type="ARBA" id="ARBA00022960"/>
    </source>
</evidence>
<keyword evidence="6" id="KW-1133">Transmembrane helix</keyword>
<dbReference type="Pfam" id="PF04085">
    <property type="entry name" value="MreC"/>
    <property type="match status" value="1"/>
</dbReference>
<evidence type="ECO:0000313" key="8">
    <source>
        <dbReference type="EMBL" id="KSU84396.1"/>
    </source>
</evidence>
<feature type="transmembrane region" description="Helical" evidence="6">
    <location>
        <begin position="6"/>
        <end position="26"/>
    </location>
</feature>
<keyword evidence="9" id="KW-1185">Reference proteome</keyword>
<reference evidence="8 9" key="1">
    <citation type="journal article" date="2014" name="Antonie Van Leeuwenhoek">
        <title>Fictibacillus enclensis sp. nov., isolated from marine sediment.</title>
        <authorList>
            <person name="Dastager S.G."/>
            <person name="Mawlankar R."/>
            <person name="Srinivasan K."/>
            <person name="Tang S.K."/>
            <person name="Lee J.C."/>
            <person name="Ramana V.V."/>
            <person name="Shouche Y.S."/>
        </authorList>
    </citation>
    <scope>NUCLEOTIDE SEQUENCE [LARGE SCALE GENOMIC DNA]</scope>
    <source>
        <strain evidence="8 9">NIO-1003</strain>
    </source>
</reference>
<dbReference type="InterPro" id="IPR042175">
    <property type="entry name" value="Cell/Rod_MreC_2"/>
</dbReference>
<dbReference type="GO" id="GO:0005886">
    <property type="term" value="C:plasma membrane"/>
    <property type="evidence" value="ECO:0007669"/>
    <property type="project" value="TreeGrafter"/>
</dbReference>
<evidence type="ECO:0000256" key="2">
    <source>
        <dbReference type="ARBA" id="ARBA00013855"/>
    </source>
</evidence>
<keyword evidence="6" id="KW-0812">Transmembrane</keyword>
<dbReference type="NCBIfam" id="TIGR00219">
    <property type="entry name" value="mreC"/>
    <property type="match status" value="1"/>
</dbReference>
<keyword evidence="5" id="KW-0175">Coiled coil</keyword>
<dbReference type="InterPro" id="IPR055342">
    <property type="entry name" value="MreC_beta-barrel_core"/>
</dbReference>
<dbReference type="EMBL" id="LNQN01000001">
    <property type="protein sequence ID" value="KSU84396.1"/>
    <property type="molecule type" value="Genomic_DNA"/>
</dbReference>
<feature type="domain" description="Rod shape-determining protein MreC beta-barrel core" evidence="7">
    <location>
        <begin position="107"/>
        <end position="252"/>
    </location>
</feature>
<comment type="caution">
    <text evidence="8">The sequence shown here is derived from an EMBL/GenBank/DDBJ whole genome shotgun (WGS) entry which is preliminary data.</text>
</comment>
<dbReference type="InterPro" id="IPR007221">
    <property type="entry name" value="MreC"/>
</dbReference>
<gene>
    <name evidence="8" type="ORF">AS030_02235</name>
</gene>
<evidence type="ECO:0000256" key="1">
    <source>
        <dbReference type="ARBA" id="ARBA00009369"/>
    </source>
</evidence>
<keyword evidence="3" id="KW-0133">Cell shape</keyword>
<keyword evidence="6" id="KW-0472">Membrane</keyword>
<dbReference type="InterPro" id="IPR042177">
    <property type="entry name" value="Cell/Rod_1"/>
</dbReference>
<dbReference type="Gene3D" id="2.40.10.340">
    <property type="entry name" value="Rod shape-determining protein MreC, domain 1"/>
    <property type="match status" value="1"/>
</dbReference>
<dbReference type="OrthoDB" id="9792313at2"/>
<dbReference type="PANTHER" id="PTHR34138">
    <property type="entry name" value="CELL SHAPE-DETERMINING PROTEIN MREC"/>
    <property type="match status" value="1"/>
</dbReference>
<dbReference type="RefSeq" id="WP_061967903.1">
    <property type="nucleotide sequence ID" value="NZ_FMAV01000001.1"/>
</dbReference>